<dbReference type="Proteomes" id="UP000248899">
    <property type="component" value="Unassembled WGS sequence"/>
</dbReference>
<dbReference type="EMBL" id="QLUZ01000001">
    <property type="protein sequence ID" value="RAQ16614.1"/>
    <property type="molecule type" value="Genomic_DNA"/>
</dbReference>
<reference evidence="2 3" key="1">
    <citation type="submission" date="2018-06" db="EMBL/GenBank/DDBJ databases">
        <title>Towards the identification of Burkholderia cepacia strain which caused fatal septicemia.</title>
        <authorList>
            <person name="Bui L.A.T."/>
            <person name="Zakharova I.B."/>
            <person name="Shpak I.M."/>
            <person name="Teteryatnikova N."/>
            <person name="Ustinov D.V."/>
            <person name="Kuzyutina Y.A."/>
            <person name="Nguyen H.N."/>
            <person name="Antonov A.S."/>
            <person name="Avdyusheva E.F."/>
            <person name="Victorov D.V."/>
        </authorList>
    </citation>
    <scope>NUCLEOTIDE SEQUENCE [LARGE SCALE GENOMIC DNA]</scope>
    <source>
        <strain evidence="2 3">PT02</strain>
    </source>
</reference>
<dbReference type="AlphaFoldDB" id="A0AAQ0FJ45"/>
<organism evidence="2 3">
    <name type="scientific">Burkholderia cepacia</name>
    <name type="common">Pseudomonas cepacia</name>
    <dbReference type="NCBI Taxonomy" id="292"/>
    <lineage>
        <taxon>Bacteria</taxon>
        <taxon>Pseudomonadati</taxon>
        <taxon>Pseudomonadota</taxon>
        <taxon>Betaproteobacteria</taxon>
        <taxon>Burkholderiales</taxon>
        <taxon>Burkholderiaceae</taxon>
        <taxon>Burkholderia</taxon>
        <taxon>Burkholderia cepacia complex</taxon>
    </lineage>
</organism>
<evidence type="ECO:0000313" key="3">
    <source>
        <dbReference type="Proteomes" id="UP000248899"/>
    </source>
</evidence>
<feature type="region of interest" description="Disordered" evidence="1">
    <location>
        <begin position="1"/>
        <end position="22"/>
    </location>
</feature>
<protein>
    <submittedName>
        <fullName evidence="2">Uncharacterized protein</fullName>
    </submittedName>
</protein>
<gene>
    <name evidence="2" type="ORF">DPR02_02575</name>
</gene>
<sequence>MPGIRTGLASETTANVSLPVRDGNNDAHTAGIARRAPFAAISVLRRSFPRGTHTYLPPYFSLENSSLPKR</sequence>
<name>A0AAQ0FJ45_BURCE</name>
<proteinExistence type="predicted"/>
<comment type="caution">
    <text evidence="2">The sequence shown here is derived from an EMBL/GenBank/DDBJ whole genome shotgun (WGS) entry which is preliminary data.</text>
</comment>
<accession>A0AAQ0FJ45</accession>
<evidence type="ECO:0000256" key="1">
    <source>
        <dbReference type="SAM" id="MobiDB-lite"/>
    </source>
</evidence>
<evidence type="ECO:0000313" key="2">
    <source>
        <dbReference type="EMBL" id="RAQ16614.1"/>
    </source>
</evidence>